<evidence type="ECO:0000313" key="2">
    <source>
        <dbReference type="EMBL" id="OOV05840.1"/>
    </source>
</evidence>
<evidence type="ECO:0000256" key="1">
    <source>
        <dbReference type="SAM" id="MobiDB-lite"/>
    </source>
</evidence>
<protein>
    <recommendedName>
        <fullName evidence="4">DUF3102 domain-containing protein</fullName>
    </recommendedName>
</protein>
<dbReference type="EMBL" id="MTJN01000002">
    <property type="protein sequence ID" value="OOV05840.1"/>
    <property type="molecule type" value="Genomic_DNA"/>
</dbReference>
<proteinExistence type="predicted"/>
<name>A0A1T1ANX5_RHOFE</name>
<keyword evidence="3" id="KW-1185">Reference proteome</keyword>
<dbReference type="Proteomes" id="UP000190750">
    <property type="component" value="Unassembled WGS sequence"/>
</dbReference>
<dbReference type="RefSeq" id="WP_078363619.1">
    <property type="nucleotide sequence ID" value="NZ_MTJN01000002.1"/>
</dbReference>
<comment type="caution">
    <text evidence="2">The sequence shown here is derived from an EMBL/GenBank/DDBJ whole genome shotgun (WGS) entry which is preliminary data.</text>
</comment>
<feature type="region of interest" description="Disordered" evidence="1">
    <location>
        <begin position="314"/>
        <end position="344"/>
    </location>
</feature>
<sequence length="344" mass="37538">MAKKNEVAVVGKKAGDLVEITDSGKPESVDPFAMVLDLPADALVGRAVEALNVAERLNIGAGLCLLKARELCSTESVLFDDFLKNHNFPRPRAYELMAIADVLQRATPEDRKRLMQQPKTTLIGLARMDDEVRQQLLDTGKLDERLTLNEYKALLERKDAELATRGSAIEKLTAQVRTAELTGRKALDVQTPLTVAQVRREAASYAQDALACVHGFTGMANRLVPLDNEPSTRAWVKPAALSMVSLLVAVQDAVAYQLSELVSQFELDVELPSKAELHLATPGPEEAELIRRAMTGVLVGFETRQSQVAYAQYQEQREANPSKGAPRKAPKVTQGTTRAGGLKA</sequence>
<evidence type="ECO:0008006" key="4">
    <source>
        <dbReference type="Google" id="ProtNLM"/>
    </source>
</evidence>
<dbReference type="STRING" id="28066.RF819_03150"/>
<organism evidence="2 3">
    <name type="scientific">Rhodoferax fermentans</name>
    <dbReference type="NCBI Taxonomy" id="28066"/>
    <lineage>
        <taxon>Bacteria</taxon>
        <taxon>Pseudomonadati</taxon>
        <taxon>Pseudomonadota</taxon>
        <taxon>Betaproteobacteria</taxon>
        <taxon>Burkholderiales</taxon>
        <taxon>Comamonadaceae</taxon>
        <taxon>Rhodoferax</taxon>
    </lineage>
</organism>
<dbReference type="AlphaFoldDB" id="A0A1T1ANX5"/>
<evidence type="ECO:0000313" key="3">
    <source>
        <dbReference type="Proteomes" id="UP000190750"/>
    </source>
</evidence>
<gene>
    <name evidence="2" type="ORF">RF819_03150</name>
</gene>
<reference evidence="2 3" key="1">
    <citation type="submission" date="2017-01" db="EMBL/GenBank/DDBJ databases">
        <title>Genome sequencing of Rhodoferax fermentans JCM 7819.</title>
        <authorList>
            <person name="Kim Y.J."/>
            <person name="Farh M.E.-A."/>
            <person name="Yang D.-C."/>
        </authorList>
    </citation>
    <scope>NUCLEOTIDE SEQUENCE [LARGE SCALE GENOMIC DNA]</scope>
    <source>
        <strain evidence="2 3">JCM 7819</strain>
    </source>
</reference>
<accession>A0A1T1ANX5</accession>